<accession>A0A840BVI1</accession>
<dbReference type="Gene3D" id="3.30.720.110">
    <property type="match status" value="1"/>
</dbReference>
<keyword evidence="3" id="KW-1185">Reference proteome</keyword>
<evidence type="ECO:0000313" key="3">
    <source>
        <dbReference type="Proteomes" id="UP000577362"/>
    </source>
</evidence>
<sequence>MDRQQKLVPHLVVDGAAAAIDFYRRAFGAEEVMRMPAEDGRRLMHAELLVHGTKLYLCDYFPEFCGEASGEEKVAPPPVIGGTAVTLHLDVPNCDEAVAKAQAAGATVTMPPEDAFWGDRYARIRDPFGHSWSMAHRLPGAQTG</sequence>
<dbReference type="SUPFAM" id="SSF54593">
    <property type="entry name" value="Glyoxalase/Bleomycin resistance protein/Dihydroxybiphenyl dioxygenase"/>
    <property type="match status" value="1"/>
</dbReference>
<dbReference type="InterPro" id="IPR037523">
    <property type="entry name" value="VOC_core"/>
</dbReference>
<comment type="caution">
    <text evidence="2">The sequence shown here is derived from an EMBL/GenBank/DDBJ whole genome shotgun (WGS) entry which is preliminary data.</text>
</comment>
<dbReference type="Proteomes" id="UP000577362">
    <property type="component" value="Unassembled WGS sequence"/>
</dbReference>
<proteinExistence type="predicted"/>
<dbReference type="RefSeq" id="WP_183315621.1">
    <property type="nucleotide sequence ID" value="NZ_JACIEN010000001.1"/>
</dbReference>
<organism evidence="2 3">
    <name type="scientific">Chelatococcus caeni</name>
    <dbReference type="NCBI Taxonomy" id="1348468"/>
    <lineage>
        <taxon>Bacteria</taxon>
        <taxon>Pseudomonadati</taxon>
        <taxon>Pseudomonadota</taxon>
        <taxon>Alphaproteobacteria</taxon>
        <taxon>Hyphomicrobiales</taxon>
        <taxon>Chelatococcaceae</taxon>
        <taxon>Chelatococcus</taxon>
    </lineage>
</organism>
<dbReference type="InterPro" id="IPR004360">
    <property type="entry name" value="Glyas_Fos-R_dOase_dom"/>
</dbReference>
<dbReference type="EMBL" id="JACIEN010000001">
    <property type="protein sequence ID" value="MBB4015488.1"/>
    <property type="molecule type" value="Genomic_DNA"/>
</dbReference>
<reference evidence="2 3" key="1">
    <citation type="submission" date="2020-08" db="EMBL/GenBank/DDBJ databases">
        <title>Genomic Encyclopedia of Type Strains, Phase IV (KMG-IV): sequencing the most valuable type-strain genomes for metagenomic binning, comparative biology and taxonomic classification.</title>
        <authorList>
            <person name="Goeker M."/>
        </authorList>
    </citation>
    <scope>NUCLEOTIDE SEQUENCE [LARGE SCALE GENOMIC DNA]</scope>
    <source>
        <strain evidence="2 3">DSM 103737</strain>
    </source>
</reference>
<evidence type="ECO:0000259" key="1">
    <source>
        <dbReference type="PROSITE" id="PS51819"/>
    </source>
</evidence>
<dbReference type="CDD" id="cd07246">
    <property type="entry name" value="VOC_like"/>
    <property type="match status" value="1"/>
</dbReference>
<dbReference type="InterPro" id="IPR029068">
    <property type="entry name" value="Glyas_Bleomycin-R_OHBP_Dase"/>
</dbReference>
<dbReference type="Pfam" id="PF00903">
    <property type="entry name" value="Glyoxalase"/>
    <property type="match status" value="1"/>
</dbReference>
<gene>
    <name evidence="2" type="ORF">GGR16_000494</name>
</gene>
<name>A0A840BVI1_9HYPH</name>
<dbReference type="PANTHER" id="PTHR34109:SF1">
    <property type="entry name" value="VOC DOMAIN-CONTAINING PROTEIN"/>
    <property type="match status" value="1"/>
</dbReference>
<evidence type="ECO:0000313" key="2">
    <source>
        <dbReference type="EMBL" id="MBB4015488.1"/>
    </source>
</evidence>
<protein>
    <submittedName>
        <fullName evidence="2">PhnB protein</fullName>
    </submittedName>
</protein>
<dbReference type="AlphaFoldDB" id="A0A840BVI1"/>
<dbReference type="PANTHER" id="PTHR34109">
    <property type="entry name" value="BNAUNNG04460D PROTEIN-RELATED"/>
    <property type="match status" value="1"/>
</dbReference>
<feature type="domain" description="VOC" evidence="1">
    <location>
        <begin position="3"/>
        <end position="137"/>
    </location>
</feature>
<dbReference type="Gene3D" id="3.30.720.120">
    <property type="match status" value="1"/>
</dbReference>
<dbReference type="PROSITE" id="PS51819">
    <property type="entry name" value="VOC"/>
    <property type="match status" value="1"/>
</dbReference>